<dbReference type="KEGG" id="fwa:DCMF_15550"/>
<sequence length="256" mass="28636">MRCEKDTPNKRVCIPFVFLFLKLAGAIALKGDAWMVINTGTVLAMRCPKCGKLNFHAISLFAFSGKSSVCFDCDCGASSVVIATSNYKKFTLKTDCGMCETNHLFYLSYKELFSPEAFPLVCLDTGLEIGFVGSKEKVKDAVKNQERTFADLIEDTGFEEFFDNPDVMYQVLEYLNNISAEGAITCKCGNHNIDLDILPDRLEMVCSDCGNRGIIFAETKEDLLTLKQLGKIELSDQGFVIKNVHKPKRKKGQWKK</sequence>
<dbReference type="AlphaFoldDB" id="A0A3G1KU72"/>
<gene>
    <name evidence="1" type="ORF">DCMF_15550</name>
</gene>
<dbReference type="EMBL" id="CP017634">
    <property type="protein sequence ID" value="ATW26001.1"/>
    <property type="molecule type" value="Genomic_DNA"/>
</dbReference>
<reference evidence="1 2" key="1">
    <citation type="submission" date="2016-10" db="EMBL/GenBank/DDBJ databases">
        <title>Complete Genome Sequence of Peptococcaceae strain DCMF.</title>
        <authorList>
            <person name="Edwards R.J."/>
            <person name="Holland S.I."/>
            <person name="Deshpande N.P."/>
            <person name="Wong Y.K."/>
            <person name="Ertan H."/>
            <person name="Manefield M."/>
            <person name="Russell T.L."/>
            <person name="Lee M.J."/>
        </authorList>
    </citation>
    <scope>NUCLEOTIDE SEQUENCE [LARGE SCALE GENOMIC DNA]</scope>
    <source>
        <strain evidence="1 2">DCMF</strain>
    </source>
</reference>
<keyword evidence="2" id="KW-1185">Reference proteome</keyword>
<name>A0A3G1KU72_FORW1</name>
<evidence type="ECO:0000313" key="2">
    <source>
        <dbReference type="Proteomes" id="UP000323521"/>
    </source>
</evidence>
<accession>A0A3G1KU72</accession>
<evidence type="ECO:0000313" key="1">
    <source>
        <dbReference type="EMBL" id="ATW26001.1"/>
    </source>
</evidence>
<proteinExistence type="predicted"/>
<dbReference type="Proteomes" id="UP000323521">
    <property type="component" value="Chromosome"/>
</dbReference>
<organism evidence="1 2">
    <name type="scientific">Formimonas warabiya</name>
    <dbReference type="NCBI Taxonomy" id="1761012"/>
    <lineage>
        <taxon>Bacteria</taxon>
        <taxon>Bacillati</taxon>
        <taxon>Bacillota</taxon>
        <taxon>Clostridia</taxon>
        <taxon>Eubacteriales</taxon>
        <taxon>Peptococcaceae</taxon>
        <taxon>Candidatus Formimonas</taxon>
    </lineage>
</organism>
<protein>
    <submittedName>
        <fullName evidence="1">Uncharacterized protein</fullName>
    </submittedName>
</protein>